<keyword evidence="3" id="KW-1185">Reference proteome</keyword>
<feature type="region of interest" description="Disordered" evidence="1">
    <location>
        <begin position="84"/>
        <end position="117"/>
    </location>
</feature>
<name>A0AAD9QPG1_ACRCE</name>
<comment type="caution">
    <text evidence="2">The sequence shown here is derived from an EMBL/GenBank/DDBJ whole genome shotgun (WGS) entry which is preliminary data.</text>
</comment>
<proteinExistence type="predicted"/>
<dbReference type="Proteomes" id="UP001249851">
    <property type="component" value="Unassembled WGS sequence"/>
</dbReference>
<evidence type="ECO:0000313" key="3">
    <source>
        <dbReference type="Proteomes" id="UP001249851"/>
    </source>
</evidence>
<evidence type="ECO:0000313" key="2">
    <source>
        <dbReference type="EMBL" id="KAK2565001.1"/>
    </source>
</evidence>
<reference evidence="2" key="1">
    <citation type="journal article" date="2023" name="G3 (Bethesda)">
        <title>Whole genome assembly and annotation of the endangered Caribbean coral Acropora cervicornis.</title>
        <authorList>
            <person name="Selwyn J.D."/>
            <person name="Vollmer S.V."/>
        </authorList>
    </citation>
    <scope>NUCLEOTIDE SEQUENCE</scope>
    <source>
        <strain evidence="2">K2</strain>
    </source>
</reference>
<protein>
    <submittedName>
        <fullName evidence="2">Uncharacterized protein</fullName>
    </submittedName>
</protein>
<feature type="compositionally biased region" description="Basic residues" evidence="1">
    <location>
        <begin position="97"/>
        <end position="111"/>
    </location>
</feature>
<organism evidence="2 3">
    <name type="scientific">Acropora cervicornis</name>
    <name type="common">Staghorn coral</name>
    <dbReference type="NCBI Taxonomy" id="6130"/>
    <lineage>
        <taxon>Eukaryota</taxon>
        <taxon>Metazoa</taxon>
        <taxon>Cnidaria</taxon>
        <taxon>Anthozoa</taxon>
        <taxon>Hexacorallia</taxon>
        <taxon>Scleractinia</taxon>
        <taxon>Astrocoeniina</taxon>
        <taxon>Acroporidae</taxon>
        <taxon>Acropora</taxon>
    </lineage>
</organism>
<accession>A0AAD9QPG1</accession>
<dbReference type="AlphaFoldDB" id="A0AAD9QPG1"/>
<dbReference type="EMBL" id="JARQWQ010000021">
    <property type="protein sequence ID" value="KAK2565001.1"/>
    <property type="molecule type" value="Genomic_DNA"/>
</dbReference>
<sequence length="117" mass="13197">MNQMTTSWHDVTCHRLPPETIILCALVRNPGEYSRKCQDLPAKHDFKLNPKLKSLKVWWTSETVTIESKPKAITSTHRRNLLAELGSESDSDEDAAKRKKKKGKGKGKSRVTKAPSV</sequence>
<evidence type="ECO:0000256" key="1">
    <source>
        <dbReference type="SAM" id="MobiDB-lite"/>
    </source>
</evidence>
<reference evidence="2" key="2">
    <citation type="journal article" date="2023" name="Science">
        <title>Genomic signatures of disease resistance in endangered staghorn corals.</title>
        <authorList>
            <person name="Vollmer S.V."/>
            <person name="Selwyn J.D."/>
            <person name="Despard B.A."/>
            <person name="Roesel C.L."/>
        </authorList>
    </citation>
    <scope>NUCLEOTIDE SEQUENCE</scope>
    <source>
        <strain evidence="2">K2</strain>
    </source>
</reference>
<gene>
    <name evidence="2" type="ORF">P5673_011715</name>
</gene>